<organism evidence="1 2">
    <name type="scientific">Helicobacter pylori NQ4044</name>
    <dbReference type="NCBI Taxonomy" id="992028"/>
    <lineage>
        <taxon>Bacteria</taxon>
        <taxon>Pseudomonadati</taxon>
        <taxon>Campylobacterota</taxon>
        <taxon>Epsilonproteobacteria</taxon>
        <taxon>Campylobacterales</taxon>
        <taxon>Helicobacteraceae</taxon>
        <taxon>Helicobacter</taxon>
    </lineage>
</organism>
<sequence>MKGINKRWHGYPFKQLFYFTWWELSKKSSLICVIKSKKC</sequence>
<gene>
    <name evidence="1" type="ORF">HPNQ4044_1219</name>
</gene>
<dbReference type="Proteomes" id="UP000003026">
    <property type="component" value="Unassembled WGS sequence"/>
</dbReference>
<dbReference type="AlphaFoldDB" id="J0JCK7"/>
<dbReference type="EMBL" id="AKNW01000009">
    <property type="protein sequence ID" value="EJB35647.1"/>
    <property type="molecule type" value="Genomic_DNA"/>
</dbReference>
<accession>J0JCK7</accession>
<evidence type="ECO:0000313" key="2">
    <source>
        <dbReference type="Proteomes" id="UP000003026"/>
    </source>
</evidence>
<evidence type="ECO:0000313" key="1">
    <source>
        <dbReference type="EMBL" id="EJB35647.1"/>
    </source>
</evidence>
<comment type="caution">
    <text evidence="1">The sequence shown here is derived from an EMBL/GenBank/DDBJ whole genome shotgun (WGS) entry which is preliminary data.</text>
</comment>
<protein>
    <submittedName>
        <fullName evidence="1">Uncharacterized protein</fullName>
    </submittedName>
</protein>
<name>J0JCK7_HELPX</name>
<reference evidence="1 2" key="1">
    <citation type="submission" date="2012-04" db="EMBL/GenBank/DDBJ databases">
        <title>Genome sequence of Helicobacter pylori NQ4044.</title>
        <authorList>
            <person name="Blanchard T.G."/>
            <person name="Czinn S.J."/>
            <person name="McCracken C."/>
            <person name="Abolude K."/>
            <person name="Maroo A."/>
            <person name="Santana-Cruz I."/>
            <person name="Tallon L.J."/>
            <person name="Ficke F.W.F."/>
        </authorList>
    </citation>
    <scope>NUCLEOTIDE SEQUENCE [LARGE SCALE GENOMIC DNA]</scope>
    <source>
        <strain evidence="1 2">NQ4044</strain>
    </source>
</reference>
<proteinExistence type="predicted"/>